<evidence type="ECO:0000313" key="12">
    <source>
        <dbReference type="EMBL" id="MFD1647632.1"/>
    </source>
</evidence>
<evidence type="ECO:0000256" key="1">
    <source>
        <dbReference type="ARBA" id="ARBA00004651"/>
    </source>
</evidence>
<dbReference type="AlphaFoldDB" id="A0ABD6DN40"/>
<feature type="transmembrane region" description="Helical" evidence="9">
    <location>
        <begin position="184"/>
        <end position="202"/>
    </location>
</feature>
<keyword evidence="2" id="KW-0813">Transport</keyword>
<sequence length="614" mass="65800">MTDAFADRADDYPLVSLVDRYGRADLPLLLVAMTSTFVSIFLSLADVYLIGLGIDALFNDQPFALPLLPQSVVPTGTIDLLVFVTALVVATGIVSHSLSFVGEYCFGLYTQRFLHEVRTGAFSTVVGFDLSFFDEHRTGNVISALNDDVNQLDTFFNKLVEASIWAVTTIVSAFVYMGLLNVQLALFVLLSAPVLAGLNHWFSRQVEPVQDDIRTERGGLNALLETALGGLDVIKANTAEADESRRLADASREYTDARLANRRLSIRQAPLNRLVAGLWLLFVVAIGVQWITVGPPLFFSGTLTAGELVPFLFYLERMTPPLKNLGGLINGYKGAKAAAKRVGGLAAREGRTGGQDGAAVDLDAPDVSFEGVSFAYPGTDQRVIDGVDLDIAPGSTVGIVGTTGAGKSTLLDLLLRYHDPDEGRIAVQGRDLADIAPEPYREQVGYVDQDSFLFDGTVRENVAAGAPGGDASDEAVREAARVAGADEFVRDLPDGYDTELGAQGTTLSGGQRQRLAIARAVVGDPELLLFDEATSHVDTETERVVQEHLADITADRTTFVVAHRLSTVRHADQLVVLEDGVVTESGTHEELVEKGGSYAKLWNVQVGAVAAAGD</sequence>
<dbReference type="GO" id="GO:0055085">
    <property type="term" value="P:transmembrane transport"/>
    <property type="evidence" value="ECO:0007669"/>
    <property type="project" value="UniProtKB-ARBA"/>
</dbReference>
<dbReference type="InterPro" id="IPR003593">
    <property type="entry name" value="AAA+_ATPase"/>
</dbReference>
<dbReference type="PROSITE" id="PS50893">
    <property type="entry name" value="ABC_TRANSPORTER_2"/>
    <property type="match status" value="1"/>
</dbReference>
<evidence type="ECO:0000256" key="3">
    <source>
        <dbReference type="ARBA" id="ARBA00022475"/>
    </source>
</evidence>
<comment type="caution">
    <text evidence="12">The sequence shown here is derived from an EMBL/GenBank/DDBJ whole genome shotgun (WGS) entry which is preliminary data.</text>
</comment>
<dbReference type="SMART" id="SM00382">
    <property type="entry name" value="AAA"/>
    <property type="match status" value="1"/>
</dbReference>
<dbReference type="InterPro" id="IPR036640">
    <property type="entry name" value="ABC1_TM_sf"/>
</dbReference>
<keyword evidence="7 9" id="KW-1133">Transmembrane helix</keyword>
<dbReference type="SUPFAM" id="SSF90123">
    <property type="entry name" value="ABC transporter transmembrane region"/>
    <property type="match status" value="1"/>
</dbReference>
<dbReference type="Gene3D" id="3.40.50.300">
    <property type="entry name" value="P-loop containing nucleotide triphosphate hydrolases"/>
    <property type="match status" value="1"/>
</dbReference>
<dbReference type="CDD" id="cd18565">
    <property type="entry name" value="ABC_6TM_exporter_like"/>
    <property type="match status" value="1"/>
</dbReference>
<dbReference type="InterPro" id="IPR017871">
    <property type="entry name" value="ABC_transporter-like_CS"/>
</dbReference>
<feature type="transmembrane region" description="Helical" evidence="9">
    <location>
        <begin position="271"/>
        <end position="291"/>
    </location>
</feature>
<dbReference type="Gene3D" id="1.20.1560.10">
    <property type="entry name" value="ABC transporter type 1, transmembrane domain"/>
    <property type="match status" value="1"/>
</dbReference>
<feature type="transmembrane region" description="Helical" evidence="9">
    <location>
        <begin position="28"/>
        <end position="51"/>
    </location>
</feature>
<evidence type="ECO:0000256" key="8">
    <source>
        <dbReference type="ARBA" id="ARBA00023136"/>
    </source>
</evidence>
<dbReference type="PROSITE" id="PS00211">
    <property type="entry name" value="ABC_TRANSPORTER_1"/>
    <property type="match status" value="1"/>
</dbReference>
<evidence type="ECO:0000259" key="11">
    <source>
        <dbReference type="PROSITE" id="PS50929"/>
    </source>
</evidence>
<dbReference type="PROSITE" id="PS50929">
    <property type="entry name" value="ABC_TM1F"/>
    <property type="match status" value="1"/>
</dbReference>
<proteinExistence type="predicted"/>
<dbReference type="Pfam" id="PF00005">
    <property type="entry name" value="ABC_tran"/>
    <property type="match status" value="1"/>
</dbReference>
<dbReference type="InterPro" id="IPR039421">
    <property type="entry name" value="Type_1_exporter"/>
</dbReference>
<evidence type="ECO:0000256" key="5">
    <source>
        <dbReference type="ARBA" id="ARBA00022741"/>
    </source>
</evidence>
<keyword evidence="8 9" id="KW-0472">Membrane</keyword>
<evidence type="ECO:0000256" key="6">
    <source>
        <dbReference type="ARBA" id="ARBA00022840"/>
    </source>
</evidence>
<accession>A0ABD6DN40</accession>
<protein>
    <submittedName>
        <fullName evidence="12">ABC transporter ATP-binding protein</fullName>
    </submittedName>
</protein>
<evidence type="ECO:0000256" key="2">
    <source>
        <dbReference type="ARBA" id="ARBA00022448"/>
    </source>
</evidence>
<keyword evidence="5" id="KW-0547">Nucleotide-binding</keyword>
<feature type="domain" description="ABC transporter" evidence="10">
    <location>
        <begin position="367"/>
        <end position="604"/>
    </location>
</feature>
<dbReference type="InterPro" id="IPR011527">
    <property type="entry name" value="ABC1_TM_dom"/>
</dbReference>
<dbReference type="PANTHER" id="PTHR43394:SF1">
    <property type="entry name" value="ATP-BINDING CASSETTE SUB-FAMILY B MEMBER 10, MITOCHONDRIAL"/>
    <property type="match status" value="1"/>
</dbReference>
<dbReference type="Pfam" id="PF00664">
    <property type="entry name" value="ABC_membrane"/>
    <property type="match status" value="1"/>
</dbReference>
<dbReference type="EMBL" id="JBHUDO010000004">
    <property type="protein sequence ID" value="MFD1647632.1"/>
    <property type="molecule type" value="Genomic_DNA"/>
</dbReference>
<dbReference type="SUPFAM" id="SSF52540">
    <property type="entry name" value="P-loop containing nucleoside triphosphate hydrolases"/>
    <property type="match status" value="1"/>
</dbReference>
<keyword evidence="4 9" id="KW-0812">Transmembrane</keyword>
<reference evidence="12 13" key="1">
    <citation type="journal article" date="2019" name="Int. J. Syst. Evol. Microbiol.">
        <title>The Global Catalogue of Microorganisms (GCM) 10K type strain sequencing project: providing services to taxonomists for standard genome sequencing and annotation.</title>
        <authorList>
            <consortium name="The Broad Institute Genomics Platform"/>
            <consortium name="The Broad Institute Genome Sequencing Center for Infectious Disease"/>
            <person name="Wu L."/>
            <person name="Ma J."/>
        </authorList>
    </citation>
    <scope>NUCLEOTIDE SEQUENCE [LARGE SCALE GENOMIC DNA]</scope>
    <source>
        <strain evidence="12 13">CGMCC 1.10390</strain>
    </source>
</reference>
<dbReference type="PANTHER" id="PTHR43394">
    <property type="entry name" value="ATP-DEPENDENT PERMEASE MDL1, MITOCHONDRIAL"/>
    <property type="match status" value="1"/>
</dbReference>
<dbReference type="InterPro" id="IPR027417">
    <property type="entry name" value="P-loop_NTPase"/>
</dbReference>
<feature type="domain" description="ABC transmembrane type-1" evidence="11">
    <location>
        <begin position="30"/>
        <end position="334"/>
    </location>
</feature>
<dbReference type="RefSeq" id="WP_256401887.1">
    <property type="nucleotide sequence ID" value="NZ_JANHJR010000004.1"/>
</dbReference>
<dbReference type="InterPro" id="IPR003439">
    <property type="entry name" value="ABC_transporter-like_ATP-bd"/>
</dbReference>
<evidence type="ECO:0000256" key="4">
    <source>
        <dbReference type="ARBA" id="ARBA00022692"/>
    </source>
</evidence>
<evidence type="ECO:0000256" key="7">
    <source>
        <dbReference type="ARBA" id="ARBA00022989"/>
    </source>
</evidence>
<comment type="subcellular location">
    <subcellularLocation>
        <location evidence="1">Cell membrane</location>
        <topology evidence="1">Multi-pass membrane protein</topology>
    </subcellularLocation>
</comment>
<evidence type="ECO:0000259" key="10">
    <source>
        <dbReference type="PROSITE" id="PS50893"/>
    </source>
</evidence>
<dbReference type="Proteomes" id="UP001597034">
    <property type="component" value="Unassembled WGS sequence"/>
</dbReference>
<dbReference type="GO" id="GO:0005886">
    <property type="term" value="C:plasma membrane"/>
    <property type="evidence" value="ECO:0007669"/>
    <property type="project" value="UniProtKB-SubCell"/>
</dbReference>
<evidence type="ECO:0000313" key="13">
    <source>
        <dbReference type="Proteomes" id="UP001597034"/>
    </source>
</evidence>
<keyword evidence="13" id="KW-1185">Reference proteome</keyword>
<keyword evidence="3" id="KW-1003">Cell membrane</keyword>
<keyword evidence="6 12" id="KW-0067">ATP-binding</keyword>
<feature type="transmembrane region" description="Helical" evidence="9">
    <location>
        <begin position="71"/>
        <end position="94"/>
    </location>
</feature>
<dbReference type="FunFam" id="3.40.50.300:FF:000221">
    <property type="entry name" value="Multidrug ABC transporter ATP-binding protein"/>
    <property type="match status" value="1"/>
</dbReference>
<organism evidence="12 13">
    <name type="scientific">Haloarchaeobius litoreus</name>
    <dbReference type="NCBI Taxonomy" id="755306"/>
    <lineage>
        <taxon>Archaea</taxon>
        <taxon>Methanobacteriati</taxon>
        <taxon>Methanobacteriota</taxon>
        <taxon>Stenosarchaea group</taxon>
        <taxon>Halobacteria</taxon>
        <taxon>Halobacteriales</taxon>
        <taxon>Halorubellaceae</taxon>
        <taxon>Haloarchaeobius</taxon>
    </lineage>
</organism>
<gene>
    <name evidence="12" type="ORF">ACFSBL_18220</name>
</gene>
<evidence type="ECO:0000256" key="9">
    <source>
        <dbReference type="SAM" id="Phobius"/>
    </source>
</evidence>
<name>A0ABD6DN40_9EURY</name>
<dbReference type="GO" id="GO:0005524">
    <property type="term" value="F:ATP binding"/>
    <property type="evidence" value="ECO:0007669"/>
    <property type="project" value="UniProtKB-KW"/>
</dbReference>
<feature type="transmembrane region" description="Helical" evidence="9">
    <location>
        <begin position="159"/>
        <end position="178"/>
    </location>
</feature>